<dbReference type="EMBL" id="JACXVP010000008">
    <property type="protein sequence ID" value="KAG5593288.1"/>
    <property type="molecule type" value="Genomic_DNA"/>
</dbReference>
<feature type="compositionally biased region" description="Low complexity" evidence="1">
    <location>
        <begin position="467"/>
        <end position="479"/>
    </location>
</feature>
<dbReference type="PANTHER" id="PTHR22930">
    <property type="match status" value="1"/>
</dbReference>
<reference evidence="4 5" key="1">
    <citation type="submission" date="2020-09" db="EMBL/GenBank/DDBJ databases">
        <title>De no assembly of potato wild relative species, Solanum commersonii.</title>
        <authorList>
            <person name="Cho K."/>
        </authorList>
    </citation>
    <scope>NUCLEOTIDE SEQUENCE [LARGE SCALE GENOMIC DNA]</scope>
    <source>
        <strain evidence="4">LZ3.2</strain>
        <tissue evidence="4">Leaf</tissue>
    </source>
</reference>
<dbReference type="Proteomes" id="UP000824120">
    <property type="component" value="Chromosome 8"/>
</dbReference>
<evidence type="ECO:0000256" key="1">
    <source>
        <dbReference type="SAM" id="MobiDB-lite"/>
    </source>
</evidence>
<protein>
    <recommendedName>
        <fullName evidence="3">DUF8040 domain-containing protein</fullName>
    </recommendedName>
</protein>
<evidence type="ECO:0000259" key="3">
    <source>
        <dbReference type="Pfam" id="PF26138"/>
    </source>
</evidence>
<gene>
    <name evidence="4" type="ORF">H5410_043802</name>
</gene>
<dbReference type="OrthoDB" id="1737193at2759"/>
<feature type="transmembrane region" description="Helical" evidence="2">
    <location>
        <begin position="12"/>
        <end position="33"/>
    </location>
</feature>
<evidence type="ECO:0000313" key="5">
    <source>
        <dbReference type="Proteomes" id="UP000824120"/>
    </source>
</evidence>
<organism evidence="4 5">
    <name type="scientific">Solanum commersonii</name>
    <name type="common">Commerson's wild potato</name>
    <name type="synonym">Commerson's nightshade</name>
    <dbReference type="NCBI Taxonomy" id="4109"/>
    <lineage>
        <taxon>Eukaryota</taxon>
        <taxon>Viridiplantae</taxon>
        <taxon>Streptophyta</taxon>
        <taxon>Embryophyta</taxon>
        <taxon>Tracheophyta</taxon>
        <taxon>Spermatophyta</taxon>
        <taxon>Magnoliopsida</taxon>
        <taxon>eudicotyledons</taxon>
        <taxon>Gunneridae</taxon>
        <taxon>Pentapetalae</taxon>
        <taxon>asterids</taxon>
        <taxon>lamiids</taxon>
        <taxon>Solanales</taxon>
        <taxon>Solanaceae</taxon>
        <taxon>Solanoideae</taxon>
        <taxon>Solaneae</taxon>
        <taxon>Solanum</taxon>
    </lineage>
</organism>
<feature type="compositionally biased region" description="Polar residues" evidence="1">
    <location>
        <begin position="498"/>
        <end position="515"/>
    </location>
</feature>
<dbReference type="Pfam" id="PF26138">
    <property type="entry name" value="DUF8040"/>
    <property type="match status" value="1"/>
</dbReference>
<dbReference type="InterPro" id="IPR058353">
    <property type="entry name" value="DUF8040"/>
</dbReference>
<feature type="region of interest" description="Disordered" evidence="1">
    <location>
        <begin position="494"/>
        <end position="524"/>
    </location>
</feature>
<keyword evidence="2" id="KW-0472">Membrane</keyword>
<accession>A0A9J5Y190</accession>
<sequence length="581" mass="66322">MDLQHLSSTDYIILEEIMCQQFLVVIICLFMAIHGHSLRRQYRNVHEIRYRMSVRIPKVISHLNCIINDSDIVCIDKLRMDRNAFHNLVLLTKDVGGLTDGKYMSSSEKLAMFLNILAHHEKNRSIKVDYIRSGWSVSQAFNECLRAILKLTSLFLVNPKPILEDEIEDRWTWFKGCLGALDGTYIHIRVPSEYKPRYVTRKGDIATNVLGVGKDHPWSWYYLNAVSAWRNGFKIPRGVWSLESVGEFLGVLRGTLHGYGRTKLRINPNILMLLNRLEEWTTWRDELAQSMWNARSNRGLKGEPHVLSKIRFWKKCYASIAMLKSRSGLGFQYGDGAIIVDDPKFWDDFIKICTSSLVSEFVEYVSCGLSTTITRKFLLSLCSKFMDKSCGRSKCQNLHKKVAMFVDWEEIFGKDRATGEFAEGPLDTVEEIQRSQSSVLFNDMSLGFLVDLDGDEEAGSSHRPNVTTGEAGNTTGATTFPEASQNENVGAFEPEEAGSQQTNKQGEYTKRSSNVNEKEKCKKRKKIPENDSEIFLKGMVEVIKNFTDSQDKRMGALIDKIGNRDQSDLRDQIYSIINPHI</sequence>
<feature type="domain" description="DUF8040" evidence="3">
    <location>
        <begin position="65"/>
        <end position="150"/>
    </location>
</feature>
<dbReference type="PANTHER" id="PTHR22930:SF239">
    <property type="entry name" value="DDE TNP4 DOMAIN-CONTAINING PROTEIN"/>
    <property type="match status" value="1"/>
</dbReference>
<evidence type="ECO:0000313" key="4">
    <source>
        <dbReference type="EMBL" id="KAG5593288.1"/>
    </source>
</evidence>
<dbReference type="AlphaFoldDB" id="A0A9J5Y190"/>
<name>A0A9J5Y190_SOLCO</name>
<keyword evidence="2" id="KW-1133">Transmembrane helix</keyword>
<keyword evidence="5" id="KW-1185">Reference proteome</keyword>
<proteinExistence type="predicted"/>
<keyword evidence="2" id="KW-0812">Transmembrane</keyword>
<dbReference type="InterPro" id="IPR045249">
    <property type="entry name" value="HARBI1-like"/>
</dbReference>
<evidence type="ECO:0000256" key="2">
    <source>
        <dbReference type="SAM" id="Phobius"/>
    </source>
</evidence>
<feature type="region of interest" description="Disordered" evidence="1">
    <location>
        <begin position="457"/>
        <end position="482"/>
    </location>
</feature>
<comment type="caution">
    <text evidence="4">The sequence shown here is derived from an EMBL/GenBank/DDBJ whole genome shotgun (WGS) entry which is preliminary data.</text>
</comment>